<protein>
    <submittedName>
        <fullName evidence="1">Uncharacterized protein</fullName>
    </submittedName>
</protein>
<proteinExistence type="predicted"/>
<dbReference type="Proteomes" id="UP000242320">
    <property type="component" value="Unassembled WGS sequence"/>
</dbReference>
<evidence type="ECO:0000313" key="2">
    <source>
        <dbReference type="Proteomes" id="UP000242320"/>
    </source>
</evidence>
<sequence>MIEQSSLDVQPVAIEGTVLTVSTVQNQQWLIEKSDGSTVPIKHSNLPHDQTFGIATGARLRILAEMKTSVSNAGVTKTTYEATHVEKINDES</sequence>
<reference evidence="1 2" key="1">
    <citation type="submission" date="2017-04" db="EMBL/GenBank/DDBJ databases">
        <title>The new phylogeny of genus Mycobacterium.</title>
        <authorList>
            <person name="Tortoli E."/>
            <person name="Trovato A."/>
            <person name="Cirillo D.M."/>
        </authorList>
    </citation>
    <scope>NUCLEOTIDE SEQUENCE [LARGE SCALE GENOMIC DNA]</scope>
    <source>
        <strain evidence="1 2">DSM 45247</strain>
    </source>
</reference>
<comment type="caution">
    <text evidence="1">The sequence shown here is derived from an EMBL/GenBank/DDBJ whole genome shotgun (WGS) entry which is preliminary data.</text>
</comment>
<name>A0A1X2LDL2_9MYCO</name>
<gene>
    <name evidence="1" type="ORF">B8W69_02900</name>
</gene>
<dbReference type="EMBL" id="NCXM01000002">
    <property type="protein sequence ID" value="OSC32061.1"/>
    <property type="molecule type" value="Genomic_DNA"/>
</dbReference>
<dbReference type="AlphaFoldDB" id="A0A1X2LDL2"/>
<evidence type="ECO:0000313" key="1">
    <source>
        <dbReference type="EMBL" id="OSC32061.1"/>
    </source>
</evidence>
<organism evidence="1 2">
    <name type="scientific">Mycolicibacterium vulneris</name>
    <dbReference type="NCBI Taxonomy" id="547163"/>
    <lineage>
        <taxon>Bacteria</taxon>
        <taxon>Bacillati</taxon>
        <taxon>Actinomycetota</taxon>
        <taxon>Actinomycetes</taxon>
        <taxon>Mycobacteriales</taxon>
        <taxon>Mycobacteriaceae</taxon>
        <taxon>Mycolicibacterium</taxon>
    </lineage>
</organism>
<keyword evidence="2" id="KW-1185">Reference proteome</keyword>
<accession>A0A1X2LDL2</accession>